<dbReference type="KEGG" id="oxy:HCG48_07455"/>
<dbReference type="Proteomes" id="UP000500857">
    <property type="component" value="Chromosome"/>
</dbReference>
<dbReference type="RefSeq" id="WP_168568589.1">
    <property type="nucleotide sequence ID" value="NZ_CP051167.1"/>
</dbReference>
<gene>
    <name evidence="2" type="ORF">HCG48_07455</name>
</gene>
<dbReference type="InterPro" id="IPR022516">
    <property type="entry name" value="CHP03798_Ocin"/>
</dbReference>
<organism evidence="2 3">
    <name type="scientific">Oxynema aestuarii AP17</name>
    <dbReference type="NCBI Taxonomy" id="2064643"/>
    <lineage>
        <taxon>Bacteria</taxon>
        <taxon>Bacillati</taxon>
        <taxon>Cyanobacteriota</taxon>
        <taxon>Cyanophyceae</taxon>
        <taxon>Oscillatoriophycideae</taxon>
        <taxon>Oscillatoriales</taxon>
        <taxon>Oscillatoriaceae</taxon>
        <taxon>Oxynema</taxon>
        <taxon>Oxynema aestuarii</taxon>
    </lineage>
</organism>
<protein>
    <submittedName>
        <fullName evidence="2">Nif11-like leader peptide family natural product</fullName>
    </submittedName>
</protein>
<evidence type="ECO:0000313" key="2">
    <source>
        <dbReference type="EMBL" id="QIZ70434.1"/>
    </source>
</evidence>
<evidence type="ECO:0000259" key="1">
    <source>
        <dbReference type="Pfam" id="PF07862"/>
    </source>
</evidence>
<reference evidence="2 3" key="1">
    <citation type="submission" date="2020-04" db="EMBL/GenBank/DDBJ databases">
        <authorList>
            <person name="Basu S."/>
            <person name="Maruthanayagam V."/>
            <person name="Chakraborty S."/>
            <person name="Pramanik A."/>
            <person name="Mukherjee J."/>
            <person name="Brink B."/>
        </authorList>
    </citation>
    <scope>NUCLEOTIDE SEQUENCE [LARGE SCALE GENOMIC DNA]</scope>
    <source>
        <strain evidence="2 3">AP17</strain>
    </source>
</reference>
<name>A0A6H1TUZ5_9CYAN</name>
<dbReference type="NCBIfam" id="TIGR03798">
    <property type="entry name" value="leader_Nif11"/>
    <property type="match status" value="1"/>
</dbReference>
<accession>A0A6H1TUZ5</accession>
<evidence type="ECO:0000313" key="3">
    <source>
        <dbReference type="Proteomes" id="UP000500857"/>
    </source>
</evidence>
<feature type="domain" description="Nif11" evidence="1">
    <location>
        <begin position="1"/>
        <end position="48"/>
    </location>
</feature>
<dbReference type="EMBL" id="CP051167">
    <property type="protein sequence ID" value="QIZ70434.1"/>
    <property type="molecule type" value="Genomic_DNA"/>
</dbReference>
<sequence length="69" mass="7792">MAQEEVVRLFREAQTNPMLKAQVNAAPDLEAFVSLARELGYDFTLEEWKAATGFQVEEFESELSEIPGI</sequence>
<dbReference type="InterPro" id="IPR012903">
    <property type="entry name" value="Nif11"/>
</dbReference>
<keyword evidence="3" id="KW-1185">Reference proteome</keyword>
<dbReference type="AlphaFoldDB" id="A0A6H1TUZ5"/>
<dbReference type="Pfam" id="PF07862">
    <property type="entry name" value="Nif11"/>
    <property type="match status" value="1"/>
</dbReference>
<proteinExistence type="predicted"/>